<keyword evidence="4" id="KW-1185">Reference proteome</keyword>
<proteinExistence type="inferred from homology"/>
<dbReference type="Pfam" id="PF04333">
    <property type="entry name" value="MlaA"/>
    <property type="match status" value="1"/>
</dbReference>
<dbReference type="GO" id="GO:0016020">
    <property type="term" value="C:membrane"/>
    <property type="evidence" value="ECO:0007669"/>
    <property type="project" value="InterPro"/>
</dbReference>
<keyword evidence="3" id="KW-0449">Lipoprotein</keyword>
<dbReference type="PANTHER" id="PTHR30035:SF3">
    <property type="entry name" value="INTERMEMBRANE PHOSPHOLIPID TRANSPORT SYSTEM LIPOPROTEIN MLAA"/>
    <property type="match status" value="1"/>
</dbReference>
<dbReference type="EMBL" id="FTPK01000001">
    <property type="protein sequence ID" value="SIT65963.1"/>
    <property type="molecule type" value="Genomic_DNA"/>
</dbReference>
<dbReference type="STRING" id="233100.SAMN05216526_0411"/>
<protein>
    <submittedName>
        <fullName evidence="3">Phospholipid-binding lipoprotein MlaA</fullName>
    </submittedName>
</protein>
<evidence type="ECO:0000256" key="2">
    <source>
        <dbReference type="ARBA" id="ARBA00022729"/>
    </source>
</evidence>
<dbReference type="RefSeq" id="WP_234982769.1">
    <property type="nucleotide sequence ID" value="NZ_CP023018.1"/>
</dbReference>
<gene>
    <name evidence="3" type="ORF">SAMN05216526_0411</name>
</gene>
<evidence type="ECO:0000256" key="1">
    <source>
        <dbReference type="ARBA" id="ARBA00010634"/>
    </source>
</evidence>
<dbReference type="GO" id="GO:0120010">
    <property type="term" value="P:intermembrane phospholipid transfer"/>
    <property type="evidence" value="ECO:0007669"/>
    <property type="project" value="TreeGrafter"/>
</dbReference>
<name>A0A1R3VQX9_9GAMM</name>
<evidence type="ECO:0000313" key="4">
    <source>
        <dbReference type="Proteomes" id="UP000223759"/>
    </source>
</evidence>
<comment type="similarity">
    <text evidence="1">Belongs to the MlaA family.</text>
</comment>
<dbReference type="PRINTS" id="PR01805">
    <property type="entry name" value="VACJLIPOPROT"/>
</dbReference>
<dbReference type="PROSITE" id="PS51257">
    <property type="entry name" value="PROKAR_LIPOPROTEIN"/>
    <property type="match status" value="1"/>
</dbReference>
<organism evidence="3 4">
    <name type="scientific">Ectothiorhodosinus mongolicus</name>
    <dbReference type="NCBI Taxonomy" id="233100"/>
    <lineage>
        <taxon>Bacteria</taxon>
        <taxon>Pseudomonadati</taxon>
        <taxon>Pseudomonadota</taxon>
        <taxon>Gammaproteobacteria</taxon>
        <taxon>Chromatiales</taxon>
        <taxon>Ectothiorhodospiraceae</taxon>
        <taxon>Ectothiorhodosinus</taxon>
    </lineage>
</organism>
<accession>A0A1R3VQX9</accession>
<dbReference type="PANTHER" id="PTHR30035">
    <property type="entry name" value="LIPOPROTEIN VACJ-RELATED"/>
    <property type="match status" value="1"/>
</dbReference>
<sequence>MAGNRLSQILALLLAVGLLGACASVPEYSRDDRDPFESYNRAMFTVNDAVDRAVLKPVAQGYKAATPRPVQNSVGNFFSNLLEIRNAFNNVLQGKFHNAASDFTRLIMNTSFGVLGLFDVATPMGLEKSQEDFGQTLGVWGVPSGPYVVLPMLGPSSVRDAPARVVDWELDPAIRAGLGDERYALLALDIVHVRARLLSTERALDEVATDRYMAIRNAYLERREFLVRDGAPSSDQQLDFLRELEEDGMP</sequence>
<keyword evidence="2" id="KW-0732">Signal</keyword>
<dbReference type="AlphaFoldDB" id="A0A1R3VQX9"/>
<reference evidence="3 4" key="1">
    <citation type="submission" date="2017-01" db="EMBL/GenBank/DDBJ databases">
        <authorList>
            <person name="Mah S.A."/>
            <person name="Swanson W.J."/>
            <person name="Moy G.W."/>
            <person name="Vacquier V.D."/>
        </authorList>
    </citation>
    <scope>NUCLEOTIDE SEQUENCE [LARGE SCALE GENOMIC DNA]</scope>
    <source>
        <strain evidence="3 4">M9</strain>
    </source>
</reference>
<evidence type="ECO:0000313" key="3">
    <source>
        <dbReference type="EMBL" id="SIT65963.1"/>
    </source>
</evidence>
<dbReference type="Proteomes" id="UP000223759">
    <property type="component" value="Unassembled WGS sequence"/>
</dbReference>
<dbReference type="InterPro" id="IPR007428">
    <property type="entry name" value="MlaA"/>
</dbReference>